<evidence type="ECO:0000256" key="5">
    <source>
        <dbReference type="ARBA" id="ARBA00022833"/>
    </source>
</evidence>
<feature type="domain" description="ZAD" evidence="11">
    <location>
        <begin position="50"/>
        <end position="122"/>
    </location>
</feature>
<evidence type="ECO:0000256" key="1">
    <source>
        <dbReference type="ARBA" id="ARBA00004123"/>
    </source>
</evidence>
<sequence length="379" mass="44172">MVGTMILLKMLHCKRMCASKTNTAQQSASSKPAQDNNSKMRTVKKEIVENVCRVCLKEGSIPIYGKDGSEDISNELNTFGGIDIKRDDPHPKFICQLCSSLLQGAILFRKTAQQSDEILKYPKTDEFIEQNDDTMECLEEDNPDIVQACKVKKQEEYHCKRCNIKFLSFKELDEHKLTDEHENMRHVCPYCHKTYAPLYYKKHLELHTKPPSYVCDVCGKEFVMQGHFARHRLTHFYKLPFKCSLCPYKGRFSESLKMHMRSHTGERPYQCTECPSRFINKSNLNKHMLTHKDEPDFKCDTCGRGFHTKREIELHYKVDHGGVKDHFCKVCGKVFGYRKQMMKHELKVHKRAKLRSGRTPLYLKVESMQEQGQKIVTES</sequence>
<name>A0A8S1B6Y9_ARCPL</name>
<keyword evidence="2 9" id="KW-0479">Metal-binding</keyword>
<accession>A0A8S1B6Y9</accession>
<dbReference type="GO" id="GO:0005634">
    <property type="term" value="C:nucleus"/>
    <property type="evidence" value="ECO:0007669"/>
    <property type="project" value="UniProtKB-SubCell"/>
</dbReference>
<comment type="subcellular location">
    <subcellularLocation>
        <location evidence="1">Nucleus</location>
    </subcellularLocation>
</comment>
<dbReference type="Pfam" id="PF07776">
    <property type="entry name" value="zf-AD"/>
    <property type="match status" value="1"/>
</dbReference>
<feature type="binding site" evidence="9">
    <location>
        <position position="98"/>
    </location>
    <ligand>
        <name>Zn(2+)</name>
        <dbReference type="ChEBI" id="CHEBI:29105"/>
    </ligand>
</feature>
<keyword evidence="3" id="KW-0677">Repeat</keyword>
<dbReference type="SMART" id="SM00868">
    <property type="entry name" value="zf-AD"/>
    <property type="match status" value="1"/>
</dbReference>
<feature type="binding site" evidence="9">
    <location>
        <position position="95"/>
    </location>
    <ligand>
        <name>Zn(2+)</name>
        <dbReference type="ChEBI" id="CHEBI:29105"/>
    </ligand>
</feature>
<evidence type="ECO:0000256" key="6">
    <source>
        <dbReference type="ARBA" id="ARBA00023125"/>
    </source>
</evidence>
<feature type="domain" description="C2H2-type" evidence="10">
    <location>
        <begin position="297"/>
        <end position="325"/>
    </location>
</feature>
<dbReference type="PANTHER" id="PTHR24404:SF114">
    <property type="entry name" value="KLUMPFUSS, ISOFORM B-RELATED"/>
    <property type="match status" value="1"/>
</dbReference>
<dbReference type="GO" id="GO:0006357">
    <property type="term" value="P:regulation of transcription by RNA polymerase II"/>
    <property type="evidence" value="ECO:0007669"/>
    <property type="project" value="TreeGrafter"/>
</dbReference>
<evidence type="ECO:0000259" key="11">
    <source>
        <dbReference type="PROSITE" id="PS51915"/>
    </source>
</evidence>
<dbReference type="Gene3D" id="3.30.160.60">
    <property type="entry name" value="Classic Zinc Finger"/>
    <property type="match status" value="4"/>
</dbReference>
<evidence type="ECO:0008006" key="14">
    <source>
        <dbReference type="Google" id="ProtNLM"/>
    </source>
</evidence>
<dbReference type="PROSITE" id="PS00028">
    <property type="entry name" value="ZINC_FINGER_C2H2_1"/>
    <property type="match status" value="5"/>
</dbReference>
<dbReference type="SMART" id="SM00355">
    <property type="entry name" value="ZnF_C2H2"/>
    <property type="match status" value="7"/>
</dbReference>
<keyword evidence="4 8" id="KW-0863">Zinc-finger</keyword>
<keyword evidence="13" id="KW-1185">Reference proteome</keyword>
<dbReference type="OrthoDB" id="654211at2759"/>
<evidence type="ECO:0000256" key="2">
    <source>
        <dbReference type="ARBA" id="ARBA00022723"/>
    </source>
</evidence>
<evidence type="ECO:0000256" key="9">
    <source>
        <dbReference type="PROSITE-ProRule" id="PRU01263"/>
    </source>
</evidence>
<gene>
    <name evidence="12" type="ORF">APLA_LOCUS16480</name>
</gene>
<feature type="domain" description="C2H2-type" evidence="10">
    <location>
        <begin position="213"/>
        <end position="240"/>
    </location>
</feature>
<feature type="domain" description="C2H2-type" evidence="10">
    <location>
        <begin position="241"/>
        <end position="268"/>
    </location>
</feature>
<dbReference type="GO" id="GO:0003700">
    <property type="term" value="F:DNA-binding transcription factor activity"/>
    <property type="evidence" value="ECO:0007669"/>
    <property type="project" value="TreeGrafter"/>
</dbReference>
<feature type="domain" description="C2H2-type" evidence="10">
    <location>
        <begin position="326"/>
        <end position="354"/>
    </location>
</feature>
<dbReference type="SUPFAM" id="SSF57716">
    <property type="entry name" value="Glucocorticoid receptor-like (DNA-binding domain)"/>
    <property type="match status" value="1"/>
</dbReference>
<evidence type="ECO:0000256" key="7">
    <source>
        <dbReference type="ARBA" id="ARBA00023242"/>
    </source>
</evidence>
<keyword evidence="6" id="KW-0238">DNA-binding</keyword>
<evidence type="ECO:0000259" key="10">
    <source>
        <dbReference type="PROSITE" id="PS50157"/>
    </source>
</evidence>
<protein>
    <recommendedName>
        <fullName evidence="14">Zinc finger protein</fullName>
    </recommendedName>
</protein>
<dbReference type="InterPro" id="IPR050589">
    <property type="entry name" value="Ikaros_C2H2-ZF"/>
</dbReference>
<evidence type="ECO:0000256" key="4">
    <source>
        <dbReference type="ARBA" id="ARBA00022771"/>
    </source>
</evidence>
<dbReference type="Pfam" id="PF00096">
    <property type="entry name" value="zf-C2H2"/>
    <property type="match status" value="2"/>
</dbReference>
<feature type="binding site" evidence="9">
    <location>
        <position position="52"/>
    </location>
    <ligand>
        <name>Zn(2+)</name>
        <dbReference type="ChEBI" id="CHEBI:29105"/>
    </ligand>
</feature>
<dbReference type="EMBL" id="CADEBC010000598">
    <property type="protein sequence ID" value="CAB3258410.1"/>
    <property type="molecule type" value="Genomic_DNA"/>
</dbReference>
<evidence type="ECO:0000313" key="12">
    <source>
        <dbReference type="EMBL" id="CAB3258410.1"/>
    </source>
</evidence>
<dbReference type="PROSITE" id="PS50157">
    <property type="entry name" value="ZINC_FINGER_C2H2_2"/>
    <property type="match status" value="5"/>
</dbReference>
<dbReference type="InterPro" id="IPR013087">
    <property type="entry name" value="Znf_C2H2_type"/>
</dbReference>
<keyword evidence="5 9" id="KW-0862">Zinc</keyword>
<reference evidence="12 13" key="1">
    <citation type="submission" date="2020-04" db="EMBL/GenBank/DDBJ databases">
        <authorList>
            <person name="Wallbank WR R."/>
            <person name="Pardo Diaz C."/>
            <person name="Kozak K."/>
            <person name="Martin S."/>
            <person name="Jiggins C."/>
            <person name="Moest M."/>
            <person name="Warren A I."/>
            <person name="Byers J.R.P. K."/>
            <person name="Montejo-Kovacevich G."/>
            <person name="Yen C E."/>
        </authorList>
    </citation>
    <scope>NUCLEOTIDE SEQUENCE [LARGE SCALE GENOMIC DNA]</scope>
</reference>
<dbReference type="GO" id="GO:0000978">
    <property type="term" value="F:RNA polymerase II cis-regulatory region sequence-specific DNA binding"/>
    <property type="evidence" value="ECO:0007669"/>
    <property type="project" value="TreeGrafter"/>
</dbReference>
<comment type="caution">
    <text evidence="12">The sequence shown here is derived from an EMBL/GenBank/DDBJ whole genome shotgun (WGS) entry which is preliminary data.</text>
</comment>
<dbReference type="InterPro" id="IPR036236">
    <property type="entry name" value="Znf_C2H2_sf"/>
</dbReference>
<dbReference type="Proteomes" id="UP000494106">
    <property type="component" value="Unassembled WGS sequence"/>
</dbReference>
<dbReference type="PANTHER" id="PTHR24404">
    <property type="entry name" value="ZINC FINGER PROTEIN"/>
    <property type="match status" value="1"/>
</dbReference>
<feature type="binding site" evidence="9">
    <location>
        <position position="55"/>
    </location>
    <ligand>
        <name>Zn(2+)</name>
        <dbReference type="ChEBI" id="CHEBI:29105"/>
    </ligand>
</feature>
<evidence type="ECO:0000313" key="13">
    <source>
        <dbReference type="Proteomes" id="UP000494106"/>
    </source>
</evidence>
<dbReference type="FunFam" id="3.30.160.60:FF:000218">
    <property type="entry name" value="Zinc finger protein 10"/>
    <property type="match status" value="1"/>
</dbReference>
<dbReference type="Pfam" id="PF13912">
    <property type="entry name" value="zf-C2H2_6"/>
    <property type="match status" value="1"/>
</dbReference>
<proteinExistence type="predicted"/>
<keyword evidence="7" id="KW-0539">Nucleus</keyword>
<dbReference type="Gene3D" id="3.40.1800.20">
    <property type="match status" value="1"/>
</dbReference>
<dbReference type="GO" id="GO:0008270">
    <property type="term" value="F:zinc ion binding"/>
    <property type="evidence" value="ECO:0007669"/>
    <property type="project" value="UniProtKB-UniRule"/>
</dbReference>
<dbReference type="AlphaFoldDB" id="A0A8S1B6Y9"/>
<organism evidence="12 13">
    <name type="scientific">Arctia plantaginis</name>
    <name type="common">Wood tiger moth</name>
    <name type="synonym">Phalaena plantaginis</name>
    <dbReference type="NCBI Taxonomy" id="874455"/>
    <lineage>
        <taxon>Eukaryota</taxon>
        <taxon>Metazoa</taxon>
        <taxon>Ecdysozoa</taxon>
        <taxon>Arthropoda</taxon>
        <taxon>Hexapoda</taxon>
        <taxon>Insecta</taxon>
        <taxon>Pterygota</taxon>
        <taxon>Neoptera</taxon>
        <taxon>Endopterygota</taxon>
        <taxon>Lepidoptera</taxon>
        <taxon>Glossata</taxon>
        <taxon>Ditrysia</taxon>
        <taxon>Noctuoidea</taxon>
        <taxon>Erebidae</taxon>
        <taxon>Arctiinae</taxon>
        <taxon>Arctia</taxon>
    </lineage>
</organism>
<evidence type="ECO:0000256" key="8">
    <source>
        <dbReference type="PROSITE-ProRule" id="PRU00042"/>
    </source>
</evidence>
<feature type="domain" description="C2H2-type" evidence="10">
    <location>
        <begin position="269"/>
        <end position="296"/>
    </location>
</feature>
<evidence type="ECO:0000256" key="3">
    <source>
        <dbReference type="ARBA" id="ARBA00022737"/>
    </source>
</evidence>
<dbReference type="SUPFAM" id="SSF57667">
    <property type="entry name" value="beta-beta-alpha zinc fingers"/>
    <property type="match status" value="3"/>
</dbReference>
<dbReference type="InterPro" id="IPR012934">
    <property type="entry name" value="Znf_AD"/>
</dbReference>
<dbReference type="PROSITE" id="PS51915">
    <property type="entry name" value="ZAD"/>
    <property type="match status" value="1"/>
</dbReference>